<feature type="region of interest" description="Disordered" evidence="1">
    <location>
        <begin position="1"/>
        <end position="21"/>
    </location>
</feature>
<comment type="caution">
    <text evidence="2">The sequence shown here is derived from an EMBL/GenBank/DDBJ whole genome shotgun (WGS) entry which is preliminary data.</text>
</comment>
<reference evidence="2" key="2">
    <citation type="submission" date="2011-01" db="EMBL/GenBank/DDBJ databases">
        <title>The Non-contiguous Finished genome of Clostridium papyrosolvens.</title>
        <authorList>
            <person name="Lucas S."/>
            <person name="Copeland A."/>
            <person name="Lapidus A."/>
            <person name="Cheng J.-F."/>
            <person name="Goodwin L."/>
            <person name="Pitluck S."/>
            <person name="Misra M."/>
            <person name="Chertkov O."/>
            <person name="Detter J.C."/>
            <person name="Han C."/>
            <person name="Tapia R."/>
            <person name="Land M."/>
            <person name="Hauser L."/>
            <person name="Kyrpides N."/>
            <person name="Ivanova N."/>
            <person name="Pagani I."/>
            <person name="Mouttaki H."/>
            <person name="He Z."/>
            <person name="Zhou J."/>
            <person name="Hemme C.L."/>
            <person name="Woyke T."/>
        </authorList>
    </citation>
    <scope>NUCLEOTIDE SEQUENCE [LARGE SCALE GENOMIC DNA]</scope>
    <source>
        <strain evidence="2">DSM 2782</strain>
    </source>
</reference>
<feature type="compositionally biased region" description="Polar residues" evidence="1">
    <location>
        <begin position="9"/>
        <end position="21"/>
    </location>
</feature>
<accession>F1TF60</accession>
<organism evidence="2 3">
    <name type="scientific">Ruminiclostridium papyrosolvens DSM 2782</name>
    <dbReference type="NCBI Taxonomy" id="588581"/>
    <lineage>
        <taxon>Bacteria</taxon>
        <taxon>Bacillati</taxon>
        <taxon>Bacillota</taxon>
        <taxon>Clostridia</taxon>
        <taxon>Eubacteriales</taxon>
        <taxon>Oscillospiraceae</taxon>
        <taxon>Ruminiclostridium</taxon>
    </lineage>
</organism>
<gene>
    <name evidence="2" type="ORF">Cpap_1193</name>
</gene>
<dbReference type="InterPro" id="IPR036648">
    <property type="entry name" value="CN_Hdrase_a/SCN_Hdrase_g_sf"/>
</dbReference>
<dbReference type="RefSeq" id="WP_004620580.1">
    <property type="nucleotide sequence ID" value="NZ_ACXX02000010.1"/>
</dbReference>
<evidence type="ECO:0000313" key="2">
    <source>
        <dbReference type="EMBL" id="EGD46998.1"/>
    </source>
</evidence>
<dbReference type="OrthoDB" id="1740100at2"/>
<dbReference type="GO" id="GO:0003824">
    <property type="term" value="F:catalytic activity"/>
    <property type="evidence" value="ECO:0007669"/>
    <property type="project" value="InterPro"/>
</dbReference>
<dbReference type="Gene3D" id="3.90.330.10">
    <property type="entry name" value="Nitrile hydratase alpha /Thiocyanate hydrolase gamma"/>
    <property type="match status" value="1"/>
</dbReference>
<proteinExistence type="predicted"/>
<evidence type="ECO:0000313" key="3">
    <source>
        <dbReference type="Proteomes" id="UP000003860"/>
    </source>
</evidence>
<sequence>MTEDRLNENEMQQSSGGTEISQLITRAIKDPEFKKQLLNDPDSAMEEYELTEVQKLMVKTLREEDLNKLTVENLEEFFSADSAVYTPSLEGEMETDIAGEDDI</sequence>
<dbReference type="GO" id="GO:0046914">
    <property type="term" value="F:transition metal ion binding"/>
    <property type="evidence" value="ECO:0007669"/>
    <property type="project" value="InterPro"/>
</dbReference>
<dbReference type="AlphaFoldDB" id="F1TF60"/>
<evidence type="ECO:0000256" key="1">
    <source>
        <dbReference type="SAM" id="MobiDB-lite"/>
    </source>
</evidence>
<keyword evidence="3" id="KW-1185">Reference proteome</keyword>
<dbReference type="STRING" id="588581.Cpap_1193"/>
<reference evidence="2" key="1">
    <citation type="submission" date="2009-07" db="EMBL/GenBank/DDBJ databases">
        <authorList>
            <consortium name="US DOE Joint Genome Institute (JGI-PGF)"/>
            <person name="Lucas S."/>
            <person name="Copeland A."/>
            <person name="Lapidus A."/>
            <person name="Glavina del Rio T."/>
            <person name="Tice H."/>
            <person name="Bruce D."/>
            <person name="Goodwin L."/>
            <person name="Pitluck S."/>
            <person name="Larimer F."/>
            <person name="Land M.L."/>
            <person name="Mouttaki H."/>
            <person name="He Z."/>
            <person name="Zhou J."/>
            <person name="Hemme C.L."/>
        </authorList>
    </citation>
    <scope>NUCLEOTIDE SEQUENCE [LARGE SCALE GENOMIC DNA]</scope>
    <source>
        <strain evidence="2">DSM 2782</strain>
    </source>
</reference>
<dbReference type="Proteomes" id="UP000003860">
    <property type="component" value="Unassembled WGS sequence"/>
</dbReference>
<name>F1TF60_9FIRM</name>
<dbReference type="SUPFAM" id="SSF56209">
    <property type="entry name" value="Nitrile hydratase alpha chain"/>
    <property type="match status" value="1"/>
</dbReference>
<dbReference type="NCBIfam" id="NF038399">
    <property type="entry name" value="NH_RiPP_Os17"/>
    <property type="match status" value="1"/>
</dbReference>
<dbReference type="EMBL" id="ACXX02000010">
    <property type="protein sequence ID" value="EGD46998.1"/>
    <property type="molecule type" value="Genomic_DNA"/>
</dbReference>
<dbReference type="eggNOG" id="ENOG5032412">
    <property type="taxonomic scope" value="Bacteria"/>
</dbReference>
<protein>
    <submittedName>
        <fullName evidence="2">Nitrile hydratase alpha chain</fullName>
    </submittedName>
</protein>